<reference evidence="4" key="1">
    <citation type="submission" date="2021-06" db="EMBL/GenBank/DDBJ databases">
        <authorList>
            <person name="Hodson N. C."/>
            <person name="Mongue J. A."/>
            <person name="Jaron S. K."/>
        </authorList>
    </citation>
    <scope>NUCLEOTIDE SEQUENCE</scope>
</reference>
<dbReference type="Proteomes" id="UP000708208">
    <property type="component" value="Unassembled WGS sequence"/>
</dbReference>
<feature type="compositionally biased region" description="Acidic residues" evidence="3">
    <location>
        <begin position="314"/>
        <end position="325"/>
    </location>
</feature>
<dbReference type="GO" id="GO:0005829">
    <property type="term" value="C:cytosol"/>
    <property type="evidence" value="ECO:0007669"/>
    <property type="project" value="TreeGrafter"/>
</dbReference>
<keyword evidence="2" id="KW-0445">Lipid transport</keyword>
<keyword evidence="5" id="KW-1185">Reference proteome</keyword>
<proteinExistence type="inferred from homology"/>
<sequence>MATKFRDRLPAKSLKSDTSIWTVLKTCVGKDLSKITMPVKFNEPLSFLQRIAESLEYSELLSEANLSRTQNPIDRLEVVGAFAVSGLASNWNRLGKPFNPLLHETYELATDDYKLVCEQVSHHPPISAFHAESSEFVFQGWIQPKLKLWGKSVEIHPKGSMKLYLKRFNETYTWSNVNCTVHNVIVGKLWIEHHGTMEITCAESSLKLAVHFKPAGWFNNELHRMEGFVVDNKKNKLRFLYGKWTDFLRSTDIESYEEYIKTNAHKFKLGLGDSAAATDAKKSPSVSPSPSRKMFQKFNSLSIRSFSTSVDTGEGSDDLSPENQEDVIPKSDGEVMDIANSITLWEAITRPDYAPDYYHFTLFAMGLNQALPDVPYPSTDSRLRPDIRNLETGEIDLAHEEKTRLEDKQRKLLKHNKEDVKPNYFEKNGDDWHFLNNYWDHPKALIKNLFD</sequence>
<name>A0A8J2LG68_9HEXA</name>
<feature type="region of interest" description="Disordered" evidence="3">
    <location>
        <begin position="308"/>
        <end position="328"/>
    </location>
</feature>
<dbReference type="GO" id="GO:0097038">
    <property type="term" value="C:perinuclear endoplasmic reticulum"/>
    <property type="evidence" value="ECO:0007669"/>
    <property type="project" value="TreeGrafter"/>
</dbReference>
<dbReference type="InterPro" id="IPR018494">
    <property type="entry name" value="Oxysterol-bd_CS"/>
</dbReference>
<protein>
    <recommendedName>
        <fullName evidence="2">Oxysterol-binding protein</fullName>
    </recommendedName>
</protein>
<evidence type="ECO:0000256" key="1">
    <source>
        <dbReference type="RuleBase" id="RU003844"/>
    </source>
</evidence>
<accession>A0A8J2LG68</accession>
<dbReference type="GO" id="GO:0005886">
    <property type="term" value="C:plasma membrane"/>
    <property type="evidence" value="ECO:0007669"/>
    <property type="project" value="TreeGrafter"/>
</dbReference>
<keyword evidence="2" id="KW-0813">Transport</keyword>
<dbReference type="PROSITE" id="PS01013">
    <property type="entry name" value="OSBP"/>
    <property type="match status" value="1"/>
</dbReference>
<dbReference type="InterPro" id="IPR000648">
    <property type="entry name" value="Oxysterol-bd"/>
</dbReference>
<evidence type="ECO:0000256" key="3">
    <source>
        <dbReference type="SAM" id="MobiDB-lite"/>
    </source>
</evidence>
<dbReference type="PANTHER" id="PTHR10972:SF209">
    <property type="entry name" value="OXYSTEROL-BINDING PROTEIN"/>
    <property type="match status" value="1"/>
</dbReference>
<organism evidence="4 5">
    <name type="scientific">Allacma fusca</name>
    <dbReference type="NCBI Taxonomy" id="39272"/>
    <lineage>
        <taxon>Eukaryota</taxon>
        <taxon>Metazoa</taxon>
        <taxon>Ecdysozoa</taxon>
        <taxon>Arthropoda</taxon>
        <taxon>Hexapoda</taxon>
        <taxon>Collembola</taxon>
        <taxon>Symphypleona</taxon>
        <taxon>Sminthuridae</taxon>
        <taxon>Allacma</taxon>
    </lineage>
</organism>
<dbReference type="Pfam" id="PF01237">
    <property type="entry name" value="Oxysterol_BP"/>
    <property type="match status" value="1"/>
</dbReference>
<dbReference type="EMBL" id="CAJVCH010569928">
    <property type="protein sequence ID" value="CAG7833560.1"/>
    <property type="molecule type" value="Genomic_DNA"/>
</dbReference>
<dbReference type="OrthoDB" id="416222at2759"/>
<dbReference type="AlphaFoldDB" id="A0A8J2LG68"/>
<gene>
    <name evidence="4" type="ORF">AFUS01_LOCUS43170</name>
</gene>
<comment type="caution">
    <text evidence="4">The sequence shown here is derived from an EMBL/GenBank/DDBJ whole genome shotgun (WGS) entry which is preliminary data.</text>
</comment>
<evidence type="ECO:0000313" key="4">
    <source>
        <dbReference type="EMBL" id="CAG7833560.1"/>
    </source>
</evidence>
<dbReference type="GO" id="GO:0006869">
    <property type="term" value="P:lipid transport"/>
    <property type="evidence" value="ECO:0007669"/>
    <property type="project" value="UniProtKB-KW"/>
</dbReference>
<evidence type="ECO:0000313" key="5">
    <source>
        <dbReference type="Proteomes" id="UP000708208"/>
    </source>
</evidence>
<comment type="similarity">
    <text evidence="1">Belongs to the OSBP family.</text>
</comment>
<dbReference type="PANTHER" id="PTHR10972">
    <property type="entry name" value="OXYSTEROL-BINDING PROTEIN-RELATED"/>
    <property type="match status" value="1"/>
</dbReference>
<dbReference type="FunFam" id="2.40.160.120:FF:000005">
    <property type="entry name" value="Oxysterol-binding protein"/>
    <property type="match status" value="1"/>
</dbReference>
<evidence type="ECO:0000256" key="2">
    <source>
        <dbReference type="RuleBase" id="RU003845"/>
    </source>
</evidence>
<dbReference type="GO" id="GO:0032934">
    <property type="term" value="F:sterol binding"/>
    <property type="evidence" value="ECO:0007669"/>
    <property type="project" value="TreeGrafter"/>
</dbReference>